<evidence type="ECO:0008006" key="3">
    <source>
        <dbReference type="Google" id="ProtNLM"/>
    </source>
</evidence>
<name>A0ABS1LNV7_9MICO</name>
<evidence type="ECO:0000313" key="2">
    <source>
        <dbReference type="Proteomes" id="UP000675409"/>
    </source>
</evidence>
<reference evidence="1 2" key="1">
    <citation type="journal article" date="2021" name="Arch. Microbiol.">
        <title>Myceligenerans indicum sp. nov., an actinobacterium isolated from mangrove sediment of Sundarbans, India.</title>
        <authorList>
            <person name="Asha K."/>
            <person name="Bhadury P."/>
        </authorList>
    </citation>
    <scope>NUCLEOTIDE SEQUENCE [LARGE SCALE GENOMIC DNA]</scope>
    <source>
        <strain evidence="1 2">I2</strain>
    </source>
</reference>
<dbReference type="EMBL" id="JABBYC010000024">
    <property type="protein sequence ID" value="MBL0887237.1"/>
    <property type="molecule type" value="Genomic_DNA"/>
</dbReference>
<sequence>MRCDQSRDPSTTARTAVGQSLDHDLAAAVTAHHAFVPGFAGDAAEARPHLAEAAAHPALSESSWLRSWVNCVAAEVHARTGQAARSRVHIAMAEAELTEQDNGTPGWFDFYDPARLAGFAGNAELLGGNPLAAQTWLATALDGLDEKSVKQRPVLLLDLAAASATVDPAQAAAHADDAMSIMENAPYATAVDRMHDVVAALSTSPYGPQLAERAAVLAAPSR</sequence>
<comment type="caution">
    <text evidence="1">The sequence shown here is derived from an EMBL/GenBank/DDBJ whole genome shotgun (WGS) entry which is preliminary data.</text>
</comment>
<keyword evidence="2" id="KW-1185">Reference proteome</keyword>
<dbReference type="Proteomes" id="UP000675409">
    <property type="component" value="Unassembled WGS sequence"/>
</dbReference>
<accession>A0ABS1LNV7</accession>
<evidence type="ECO:0000313" key="1">
    <source>
        <dbReference type="EMBL" id="MBL0887237.1"/>
    </source>
</evidence>
<protein>
    <recommendedName>
        <fullName evidence="3">Transcriptional regulator</fullName>
    </recommendedName>
</protein>
<gene>
    <name evidence="1" type="ORF">HGK34_13280</name>
</gene>
<dbReference type="RefSeq" id="WP_201848073.1">
    <property type="nucleotide sequence ID" value="NZ_JABBYC010000024.1"/>
</dbReference>
<proteinExistence type="predicted"/>
<organism evidence="1 2">
    <name type="scientific">Myceligenerans indicum</name>
    <dbReference type="NCBI Taxonomy" id="2593663"/>
    <lineage>
        <taxon>Bacteria</taxon>
        <taxon>Bacillati</taxon>
        <taxon>Actinomycetota</taxon>
        <taxon>Actinomycetes</taxon>
        <taxon>Micrococcales</taxon>
        <taxon>Promicromonosporaceae</taxon>
        <taxon>Myceligenerans</taxon>
    </lineage>
</organism>